<dbReference type="STRING" id="6526.A0A2C9JM64"/>
<evidence type="ECO:0000313" key="3">
    <source>
        <dbReference type="EnsemblMetazoa" id="BGLB004685-PB"/>
    </source>
</evidence>
<dbReference type="KEGG" id="bgt:106059740"/>
<accession>A0A2C9JM64</accession>
<organism evidence="3 4">
    <name type="scientific">Biomphalaria glabrata</name>
    <name type="common">Bloodfluke planorb</name>
    <name type="synonym">Freshwater snail</name>
    <dbReference type="NCBI Taxonomy" id="6526"/>
    <lineage>
        <taxon>Eukaryota</taxon>
        <taxon>Metazoa</taxon>
        <taxon>Spiralia</taxon>
        <taxon>Lophotrochozoa</taxon>
        <taxon>Mollusca</taxon>
        <taxon>Gastropoda</taxon>
        <taxon>Heterobranchia</taxon>
        <taxon>Euthyneura</taxon>
        <taxon>Panpulmonata</taxon>
        <taxon>Hygrophila</taxon>
        <taxon>Lymnaeoidea</taxon>
        <taxon>Planorbidae</taxon>
        <taxon>Biomphalaria</taxon>
    </lineage>
</organism>
<dbReference type="Proteomes" id="UP000076420">
    <property type="component" value="Unassembled WGS sequence"/>
</dbReference>
<evidence type="ECO:0000313" key="4">
    <source>
        <dbReference type="Proteomes" id="UP000076420"/>
    </source>
</evidence>
<proteinExistence type="predicted"/>
<evidence type="ECO:0000256" key="1">
    <source>
        <dbReference type="ARBA" id="ARBA00013275"/>
    </source>
</evidence>
<dbReference type="InterPro" id="IPR045851">
    <property type="entry name" value="AMP-bd_C_sf"/>
</dbReference>
<dbReference type="GO" id="GO:0003987">
    <property type="term" value="F:acetate-CoA ligase activity"/>
    <property type="evidence" value="ECO:0007669"/>
    <property type="project" value="UniProtKB-EC"/>
</dbReference>
<protein>
    <recommendedName>
        <fullName evidence="1">acetate--CoA ligase</fullName>
        <ecNumber evidence="1">6.2.1.1</ecNumber>
    </recommendedName>
</protein>
<dbReference type="Gene3D" id="3.30.300.30">
    <property type="match status" value="1"/>
</dbReference>
<dbReference type="SUPFAM" id="SSF56801">
    <property type="entry name" value="Acetyl-CoA synthetase-like"/>
    <property type="match status" value="1"/>
</dbReference>
<dbReference type="VEuPathDB" id="VectorBase:BGLB004685"/>
<dbReference type="GO" id="GO:0005759">
    <property type="term" value="C:mitochondrial matrix"/>
    <property type="evidence" value="ECO:0007669"/>
    <property type="project" value="TreeGrafter"/>
</dbReference>
<gene>
    <name evidence="3" type="primary">106059740</name>
</gene>
<dbReference type="PANTHER" id="PTHR43347">
    <property type="entry name" value="ACYL-COA SYNTHETASE"/>
    <property type="match status" value="1"/>
</dbReference>
<dbReference type="InterPro" id="IPR025110">
    <property type="entry name" value="AMP-bd_C"/>
</dbReference>
<dbReference type="VEuPathDB" id="VectorBase:BGLAX_029201"/>
<dbReference type="GO" id="GO:0050218">
    <property type="term" value="F:propionate-CoA ligase activity"/>
    <property type="evidence" value="ECO:0007669"/>
    <property type="project" value="TreeGrafter"/>
</dbReference>
<dbReference type="EC" id="6.2.1.1" evidence="1"/>
<evidence type="ECO:0000259" key="2">
    <source>
        <dbReference type="Pfam" id="PF13193"/>
    </source>
</evidence>
<dbReference type="Pfam" id="PF13193">
    <property type="entry name" value="AMP-binding_C"/>
    <property type="match status" value="1"/>
</dbReference>
<dbReference type="EnsemblMetazoa" id="BGLB004685-RB">
    <property type="protein sequence ID" value="BGLB004685-PB"/>
    <property type="gene ID" value="BGLB004685"/>
</dbReference>
<name>A0A2C9JM64_BIOGL</name>
<feature type="domain" description="AMP-binding enzyme C-terminal" evidence="2">
    <location>
        <begin position="18"/>
        <end position="94"/>
    </location>
</feature>
<dbReference type="AlphaFoldDB" id="A0A2C9JM64"/>
<sequence length="115" mass="12415">MTGCRSILEDNVLFYFVQAILECLDVVEAAVVGVPDKLKGSVPLGLCVLKHGCHHTEDSIKQEVIKQVRTLIGPVAAFKMVVIVPKLPKTRSGKVARNTIAALAAGKPFKVRPIL</sequence>
<dbReference type="PANTHER" id="PTHR43347:SF3">
    <property type="entry name" value="ACYL-COA SYNTHETASE SHORT-CHAIN FAMILY MEMBER 3, MITOCHONDRIAL"/>
    <property type="match status" value="1"/>
</dbReference>
<reference evidence="3" key="1">
    <citation type="submission" date="2020-05" db="UniProtKB">
        <authorList>
            <consortium name="EnsemblMetazoa"/>
        </authorList>
    </citation>
    <scope>IDENTIFICATION</scope>
    <source>
        <strain evidence="3">BB02</strain>
    </source>
</reference>